<keyword evidence="2" id="KW-1185">Reference proteome</keyword>
<evidence type="ECO:0000313" key="2">
    <source>
        <dbReference type="Proteomes" id="UP000499080"/>
    </source>
</evidence>
<evidence type="ECO:0008006" key="3">
    <source>
        <dbReference type="Google" id="ProtNLM"/>
    </source>
</evidence>
<dbReference type="OrthoDB" id="6765836at2759"/>
<organism evidence="1 2">
    <name type="scientific">Araneus ventricosus</name>
    <name type="common">Orbweaver spider</name>
    <name type="synonym">Epeira ventricosa</name>
    <dbReference type="NCBI Taxonomy" id="182803"/>
    <lineage>
        <taxon>Eukaryota</taxon>
        <taxon>Metazoa</taxon>
        <taxon>Ecdysozoa</taxon>
        <taxon>Arthropoda</taxon>
        <taxon>Chelicerata</taxon>
        <taxon>Arachnida</taxon>
        <taxon>Araneae</taxon>
        <taxon>Araneomorphae</taxon>
        <taxon>Entelegynae</taxon>
        <taxon>Araneoidea</taxon>
        <taxon>Araneidae</taxon>
        <taxon>Araneus</taxon>
    </lineage>
</organism>
<sequence>MELIIVIALSQDVICGTIPRVGKGKWLQELIENNISFSDKNVGPIQILIGADISGKLMTGGVKLLASGPAAIETKLRWTVFGKNGMPKISDNSTLLVTTMLNKKH</sequence>
<dbReference type="AlphaFoldDB" id="A0A4Y2BNR5"/>
<name>A0A4Y2BNR5_ARAVE</name>
<comment type="caution">
    <text evidence="1">The sequence shown here is derived from an EMBL/GenBank/DDBJ whole genome shotgun (WGS) entry which is preliminary data.</text>
</comment>
<dbReference type="EMBL" id="BGPR01000090">
    <property type="protein sequence ID" value="GBL92906.1"/>
    <property type="molecule type" value="Genomic_DNA"/>
</dbReference>
<evidence type="ECO:0000313" key="1">
    <source>
        <dbReference type="EMBL" id="GBL92906.1"/>
    </source>
</evidence>
<accession>A0A4Y2BNR5</accession>
<protein>
    <recommendedName>
        <fullName evidence="3">Peptidase aspartic putative domain-containing protein</fullName>
    </recommendedName>
</protein>
<proteinExistence type="predicted"/>
<gene>
    <name evidence="1" type="ORF">AVEN_54565_1</name>
</gene>
<dbReference type="Proteomes" id="UP000499080">
    <property type="component" value="Unassembled WGS sequence"/>
</dbReference>
<reference evidence="1 2" key="1">
    <citation type="journal article" date="2019" name="Sci. Rep.">
        <title>Orb-weaving spider Araneus ventricosus genome elucidates the spidroin gene catalogue.</title>
        <authorList>
            <person name="Kono N."/>
            <person name="Nakamura H."/>
            <person name="Ohtoshi R."/>
            <person name="Moran D.A.P."/>
            <person name="Shinohara A."/>
            <person name="Yoshida Y."/>
            <person name="Fujiwara M."/>
            <person name="Mori M."/>
            <person name="Tomita M."/>
            <person name="Arakawa K."/>
        </authorList>
    </citation>
    <scope>NUCLEOTIDE SEQUENCE [LARGE SCALE GENOMIC DNA]</scope>
</reference>